<protein>
    <recommendedName>
        <fullName evidence="3">DUF3558 domain-containing protein</fullName>
    </recommendedName>
</protein>
<accession>A0A1G6UQ76</accession>
<gene>
    <name evidence="1" type="ORF">SAMN05216174_11141</name>
</gene>
<dbReference type="EMBL" id="FMZZ01000011">
    <property type="protein sequence ID" value="SDD43449.1"/>
    <property type="molecule type" value="Genomic_DNA"/>
</dbReference>
<evidence type="ECO:0000313" key="1">
    <source>
        <dbReference type="EMBL" id="SDD43449.1"/>
    </source>
</evidence>
<dbReference type="Proteomes" id="UP000199501">
    <property type="component" value="Unassembled WGS sequence"/>
</dbReference>
<sequence length="356" mass="36888">MNRAWFLALVLAVTAVGCSSDGAEPERARPVAVQYPEVEVPKDRDEGTVVKALRALNPCVLFDPTAIGFPAGTTPEPPEAHKCAISKGAGDSRFIVDVDDRFDRIQKYNAASLVLNGATAYLTSGPGVGQCQVAIPATFEVAVTIVGRDGPRSQGDLCASVKAAGEVAVGKLGALVFRSEPDVALIGACVDFPFGMTCQPSTAVPVPIGPEAAFAAAAGDARVACEITRDAFGVFSSGFAPVLGSRVGEPLRCYLVESSHTVVIEVAVYYDSDLTDGTHTAGGLGTTVAGRPATIASTKEQRRLCLLPVPGSKIGLMCVVAYFLPGRGVAAAYEVDSSKAPELDRAVADVVAKRFS</sequence>
<name>A0A1G6UQ76_9PSEU</name>
<dbReference type="PROSITE" id="PS51257">
    <property type="entry name" value="PROKAR_LIPOPROTEIN"/>
    <property type="match status" value="1"/>
</dbReference>
<organism evidence="1 2">
    <name type="scientific">Actinokineospora iranica</name>
    <dbReference type="NCBI Taxonomy" id="1271860"/>
    <lineage>
        <taxon>Bacteria</taxon>
        <taxon>Bacillati</taxon>
        <taxon>Actinomycetota</taxon>
        <taxon>Actinomycetes</taxon>
        <taxon>Pseudonocardiales</taxon>
        <taxon>Pseudonocardiaceae</taxon>
        <taxon>Actinokineospora</taxon>
    </lineage>
</organism>
<reference evidence="2" key="1">
    <citation type="submission" date="2016-10" db="EMBL/GenBank/DDBJ databases">
        <authorList>
            <person name="Varghese N."/>
            <person name="Submissions S."/>
        </authorList>
    </citation>
    <scope>NUCLEOTIDE SEQUENCE [LARGE SCALE GENOMIC DNA]</scope>
    <source>
        <strain evidence="2">IBRC-M 10403</strain>
    </source>
</reference>
<keyword evidence="2" id="KW-1185">Reference proteome</keyword>
<evidence type="ECO:0008006" key="3">
    <source>
        <dbReference type="Google" id="ProtNLM"/>
    </source>
</evidence>
<dbReference type="STRING" id="1271860.SAMN05216174_11141"/>
<evidence type="ECO:0000313" key="2">
    <source>
        <dbReference type="Proteomes" id="UP000199501"/>
    </source>
</evidence>
<dbReference type="AlphaFoldDB" id="A0A1G6UQ76"/>
<proteinExistence type="predicted"/>